<dbReference type="InterPro" id="IPR002686">
    <property type="entry name" value="Transposase_17"/>
</dbReference>
<dbReference type="NCBIfam" id="NF033573">
    <property type="entry name" value="transpos_IS200"/>
    <property type="match status" value="1"/>
</dbReference>
<dbReference type="Proteomes" id="UP000295662">
    <property type="component" value="Unassembled WGS sequence"/>
</dbReference>
<dbReference type="SMART" id="SM01321">
    <property type="entry name" value="Y1_Tnp"/>
    <property type="match status" value="1"/>
</dbReference>
<name>A0A4R7RJG8_9BACT</name>
<proteinExistence type="predicted"/>
<organism evidence="2 3">
    <name type="scientific">Prosthecobacter fusiformis</name>
    <dbReference type="NCBI Taxonomy" id="48464"/>
    <lineage>
        <taxon>Bacteria</taxon>
        <taxon>Pseudomonadati</taxon>
        <taxon>Verrucomicrobiota</taxon>
        <taxon>Verrucomicrobiia</taxon>
        <taxon>Verrucomicrobiales</taxon>
        <taxon>Verrucomicrobiaceae</taxon>
        <taxon>Prosthecobacter</taxon>
    </lineage>
</organism>
<dbReference type="Pfam" id="PF01797">
    <property type="entry name" value="Y1_Tnp"/>
    <property type="match status" value="1"/>
</dbReference>
<dbReference type="Gene3D" id="3.30.70.1290">
    <property type="entry name" value="Transposase IS200-like"/>
    <property type="match status" value="1"/>
</dbReference>
<dbReference type="AlphaFoldDB" id="A0A4R7RJG8"/>
<sequence>MPSTHAALHYHLVFSTKNREPWFEPHLRSRLHEYLGGILRTENGIPHAIGGTGDHVHLLAGLRPTHCLADILQRVKSISSRWIHEELRLAGFAWQEGYGAFTVSVSSLEKVRAYVLNQEAHHRVKTFQEEYVEMLQRGLVEYNEAHLW</sequence>
<comment type="caution">
    <text evidence="2">The sequence shown here is derived from an EMBL/GenBank/DDBJ whole genome shotgun (WGS) entry which is preliminary data.</text>
</comment>
<dbReference type="GO" id="GO:0006313">
    <property type="term" value="P:DNA transposition"/>
    <property type="evidence" value="ECO:0007669"/>
    <property type="project" value="InterPro"/>
</dbReference>
<evidence type="ECO:0000259" key="1">
    <source>
        <dbReference type="SMART" id="SM01321"/>
    </source>
</evidence>
<dbReference type="PANTHER" id="PTHR33360:SF2">
    <property type="entry name" value="TRANSPOSASE FOR INSERTION SEQUENCE ELEMENT IS200"/>
    <property type="match status" value="1"/>
</dbReference>
<dbReference type="GO" id="GO:0003677">
    <property type="term" value="F:DNA binding"/>
    <property type="evidence" value="ECO:0007669"/>
    <property type="project" value="InterPro"/>
</dbReference>
<dbReference type="EMBL" id="SOCA01000011">
    <property type="protein sequence ID" value="TDU64231.1"/>
    <property type="molecule type" value="Genomic_DNA"/>
</dbReference>
<dbReference type="PANTHER" id="PTHR33360">
    <property type="entry name" value="TRANSPOSASE FOR INSERTION SEQUENCE ELEMENT IS200"/>
    <property type="match status" value="1"/>
</dbReference>
<dbReference type="InterPro" id="IPR036515">
    <property type="entry name" value="Transposase_17_sf"/>
</dbReference>
<evidence type="ECO:0000313" key="2">
    <source>
        <dbReference type="EMBL" id="TDU64231.1"/>
    </source>
</evidence>
<keyword evidence="3" id="KW-1185">Reference proteome</keyword>
<protein>
    <submittedName>
        <fullName evidence="2">REP element-mobilizing transposase RayT</fullName>
    </submittedName>
</protein>
<dbReference type="GO" id="GO:0004803">
    <property type="term" value="F:transposase activity"/>
    <property type="evidence" value="ECO:0007669"/>
    <property type="project" value="InterPro"/>
</dbReference>
<feature type="domain" description="Transposase IS200-like" evidence="1">
    <location>
        <begin position="5"/>
        <end position="118"/>
    </location>
</feature>
<dbReference type="RefSeq" id="WP_133797107.1">
    <property type="nucleotide sequence ID" value="NZ_SOCA01000011.1"/>
</dbReference>
<dbReference type="OrthoDB" id="9798161at2"/>
<dbReference type="SUPFAM" id="SSF143422">
    <property type="entry name" value="Transposase IS200-like"/>
    <property type="match status" value="1"/>
</dbReference>
<accession>A0A4R7RJG8</accession>
<evidence type="ECO:0000313" key="3">
    <source>
        <dbReference type="Proteomes" id="UP000295662"/>
    </source>
</evidence>
<reference evidence="2 3" key="1">
    <citation type="submission" date="2019-03" db="EMBL/GenBank/DDBJ databases">
        <title>Genomic Encyclopedia of Archaeal and Bacterial Type Strains, Phase II (KMG-II): from individual species to whole genera.</title>
        <authorList>
            <person name="Goeker M."/>
        </authorList>
    </citation>
    <scope>NUCLEOTIDE SEQUENCE [LARGE SCALE GENOMIC DNA]</scope>
    <source>
        <strain evidence="2 3">ATCC 25309</strain>
    </source>
</reference>
<gene>
    <name evidence="2" type="ORF">EI77_04117</name>
</gene>